<evidence type="ECO:0000256" key="1">
    <source>
        <dbReference type="SAM" id="Coils"/>
    </source>
</evidence>
<dbReference type="EMBL" id="BAAFGZ010000004">
    <property type="protein sequence ID" value="GAB0131764.1"/>
    <property type="molecule type" value="Genomic_DNA"/>
</dbReference>
<proteinExistence type="predicted"/>
<comment type="caution">
    <text evidence="3">The sequence shown here is derived from an EMBL/GenBank/DDBJ whole genome shotgun (WGS) entry which is preliminary data.</text>
</comment>
<reference evidence="4" key="1">
    <citation type="submission" date="2024-06" db="EMBL/GenBank/DDBJ databases">
        <title>Draft Genome Sequences of Epichloe bromicola Strains Isolated from Elymus ciliaris.</title>
        <authorList>
            <consortium name="Epichloe bromicola genome sequencing consortium"/>
            <person name="Miura A."/>
            <person name="Imano S."/>
            <person name="Ashida A."/>
            <person name="Sato I."/>
            <person name="Chiba S."/>
            <person name="Tanaka A."/>
            <person name="Camagna M."/>
            <person name="Takemoto D."/>
        </authorList>
    </citation>
    <scope>NUCLEOTIDE SEQUENCE [LARGE SCALE GENOMIC DNA]</scope>
    <source>
        <strain evidence="4">DP</strain>
    </source>
</reference>
<gene>
    <name evidence="3" type="primary">g223</name>
    <name evidence="3" type="ORF">EsDP_00000223</name>
</gene>
<feature type="coiled-coil region" evidence="1">
    <location>
        <begin position="16"/>
        <end position="50"/>
    </location>
</feature>
<accession>A0ABQ0CE95</accession>
<evidence type="ECO:0000256" key="2">
    <source>
        <dbReference type="SAM" id="MobiDB-lite"/>
    </source>
</evidence>
<protein>
    <recommendedName>
        <fullName evidence="5">EKC/KEOPS complex subunit GON7</fullName>
    </recommendedName>
</protein>
<evidence type="ECO:0000313" key="4">
    <source>
        <dbReference type="Proteomes" id="UP001562357"/>
    </source>
</evidence>
<keyword evidence="4" id="KW-1185">Reference proteome</keyword>
<name>A0ABQ0CE95_9HYPO</name>
<evidence type="ECO:0008006" key="5">
    <source>
        <dbReference type="Google" id="ProtNLM"/>
    </source>
</evidence>
<dbReference type="Proteomes" id="UP001562357">
    <property type="component" value="Unassembled WGS sequence"/>
</dbReference>
<evidence type="ECO:0000313" key="3">
    <source>
        <dbReference type="EMBL" id="GAB0131764.1"/>
    </source>
</evidence>
<keyword evidence="1" id="KW-0175">Coiled coil</keyword>
<feature type="region of interest" description="Disordered" evidence="2">
    <location>
        <begin position="51"/>
        <end position="74"/>
    </location>
</feature>
<organism evidence="3 4">
    <name type="scientific">Epichloe bromicola</name>
    <dbReference type="NCBI Taxonomy" id="79588"/>
    <lineage>
        <taxon>Eukaryota</taxon>
        <taxon>Fungi</taxon>
        <taxon>Dikarya</taxon>
        <taxon>Ascomycota</taxon>
        <taxon>Pezizomycotina</taxon>
        <taxon>Sordariomycetes</taxon>
        <taxon>Hypocreomycetidae</taxon>
        <taxon>Hypocreales</taxon>
        <taxon>Clavicipitaceae</taxon>
        <taxon>Epichloe</taxon>
    </lineage>
</organism>
<sequence>MPAAGETREDPSEAHLAQAYRDLAKGEQAASQLEANLTTLESRLEAMLAALEGKDEASESAEGEDTNKSSVGEG</sequence>